<dbReference type="EMBL" id="JACHMH010000001">
    <property type="protein sequence ID" value="MBB4674615.1"/>
    <property type="molecule type" value="Genomic_DNA"/>
</dbReference>
<evidence type="ECO:0000313" key="2">
    <source>
        <dbReference type="EMBL" id="MBB4674615.1"/>
    </source>
</evidence>
<keyword evidence="1" id="KW-0472">Membrane</keyword>
<dbReference type="Proteomes" id="UP000533598">
    <property type="component" value="Unassembled WGS sequence"/>
</dbReference>
<keyword evidence="3" id="KW-1185">Reference proteome</keyword>
<keyword evidence="1" id="KW-0812">Transmembrane</keyword>
<evidence type="ECO:0000256" key="1">
    <source>
        <dbReference type="SAM" id="Phobius"/>
    </source>
</evidence>
<name>A0A7W7FR71_9PSEU</name>
<evidence type="ECO:0000313" key="3">
    <source>
        <dbReference type="Proteomes" id="UP000533598"/>
    </source>
</evidence>
<comment type="caution">
    <text evidence="2">The sequence shown here is derived from an EMBL/GenBank/DDBJ whole genome shotgun (WGS) entry which is preliminary data.</text>
</comment>
<accession>A0A7W7FR71</accession>
<sequence>MFGLGLAVSVLEFSTALPFLAVHRLLSETRRAKLARLRDRLAANTRKTVQWIAAIVGFLLARNAVFYFAVFFGWYAPKS</sequence>
<gene>
    <name evidence="2" type="ORF">HNR67_000733</name>
</gene>
<keyword evidence="1" id="KW-1133">Transmembrane helix</keyword>
<reference evidence="2 3" key="1">
    <citation type="submission" date="2020-08" db="EMBL/GenBank/DDBJ databases">
        <title>Sequencing the genomes of 1000 actinobacteria strains.</title>
        <authorList>
            <person name="Klenk H.-P."/>
        </authorList>
    </citation>
    <scope>NUCLEOTIDE SEQUENCE [LARGE SCALE GENOMIC DNA]</scope>
    <source>
        <strain evidence="2 3">DSM 44230</strain>
    </source>
</reference>
<dbReference type="RefSeq" id="WP_185000716.1">
    <property type="nucleotide sequence ID" value="NZ_BAAAUI010000003.1"/>
</dbReference>
<dbReference type="AlphaFoldDB" id="A0A7W7FR71"/>
<protein>
    <submittedName>
        <fullName evidence="2">Uncharacterized protein</fullName>
    </submittedName>
</protein>
<proteinExistence type="predicted"/>
<organism evidence="2 3">
    <name type="scientific">Crossiella cryophila</name>
    <dbReference type="NCBI Taxonomy" id="43355"/>
    <lineage>
        <taxon>Bacteria</taxon>
        <taxon>Bacillati</taxon>
        <taxon>Actinomycetota</taxon>
        <taxon>Actinomycetes</taxon>
        <taxon>Pseudonocardiales</taxon>
        <taxon>Pseudonocardiaceae</taxon>
        <taxon>Crossiella</taxon>
    </lineage>
</organism>
<feature type="transmembrane region" description="Helical" evidence="1">
    <location>
        <begin position="6"/>
        <end position="27"/>
    </location>
</feature>
<feature type="transmembrane region" description="Helical" evidence="1">
    <location>
        <begin position="48"/>
        <end position="76"/>
    </location>
</feature>